<evidence type="ECO:0000313" key="1">
    <source>
        <dbReference type="EMBL" id="XCD04264.1"/>
    </source>
</evidence>
<protein>
    <submittedName>
        <fullName evidence="1">Uncharacterized protein</fullName>
    </submittedName>
</protein>
<sequence length="60" mass="6980">MSGFKKEKLDANGHAKECVMLERLLVSATAFYKNHENLQAFEAWKKNKEEHTYGTNYIDT</sequence>
<organism evidence="1">
    <name type="scientific">Dulem virus 37</name>
    <dbReference type="NCBI Taxonomy" id="3145755"/>
    <lineage>
        <taxon>Viruses</taxon>
        <taxon>Duplodnaviria</taxon>
        <taxon>Heunggongvirae</taxon>
        <taxon>Uroviricota</taxon>
        <taxon>Caudoviricetes</taxon>
    </lineage>
</organism>
<proteinExistence type="predicted"/>
<reference evidence="1" key="1">
    <citation type="submission" date="2024-03" db="EMBL/GenBank/DDBJ databases">
        <title>Diverse circular DNA viruses in blood, oral, and fecal samples of captive lemurs.</title>
        <authorList>
            <person name="Paietta E.N."/>
            <person name="Kraberger S."/>
            <person name="Lund M.C."/>
            <person name="Custer J.M."/>
            <person name="Vargas K.M."/>
            <person name="Ehmke E.E."/>
            <person name="Yoder A.D."/>
            <person name="Varsani A."/>
        </authorList>
    </citation>
    <scope>NUCLEOTIDE SEQUENCE</scope>
    <source>
        <strain evidence="1">Duke_22FF_208</strain>
    </source>
</reference>
<name>A0AAU8AYY2_9CAUD</name>
<accession>A0AAU8AYY2</accession>
<dbReference type="EMBL" id="PP511443">
    <property type="protein sequence ID" value="XCD04264.1"/>
    <property type="molecule type" value="Genomic_DNA"/>
</dbReference>